<evidence type="ECO:0000313" key="1">
    <source>
        <dbReference type="EMBL" id="KIO00323.1"/>
    </source>
</evidence>
<sequence>MQEVIDAQAAAIQQAHTRVREMETAMEAPASRDPGQEISPPVVMETRQAIQVAAKAKSVRPRRGPVSLQGKPGNIVVQPHGEVEVADMEVDTHQVTAPAIADYTSNKSQSGRTASCMLRRQGAVADLDLLANVALTRGSNETSQQTLPTSIPSLTSRATTTVNSNTSLAYQGKMPAPTHCVDKEELEDQPAFSVKVVGHDKFKVVASTANDIESDNEFNQLIFEEVQTGSKHKYLDRDDTDYVTSSEVEDFDDEYFDLRITI</sequence>
<organism evidence="1 2">
    <name type="scientific">Pisolithus tinctorius Marx 270</name>
    <dbReference type="NCBI Taxonomy" id="870435"/>
    <lineage>
        <taxon>Eukaryota</taxon>
        <taxon>Fungi</taxon>
        <taxon>Dikarya</taxon>
        <taxon>Basidiomycota</taxon>
        <taxon>Agaricomycotina</taxon>
        <taxon>Agaricomycetes</taxon>
        <taxon>Agaricomycetidae</taxon>
        <taxon>Boletales</taxon>
        <taxon>Sclerodermatineae</taxon>
        <taxon>Pisolithaceae</taxon>
        <taxon>Pisolithus</taxon>
    </lineage>
</organism>
<dbReference type="HOGENOM" id="CLU_054082_0_0_1"/>
<keyword evidence="2" id="KW-1185">Reference proteome</keyword>
<reference evidence="1 2" key="1">
    <citation type="submission" date="2014-04" db="EMBL/GenBank/DDBJ databases">
        <authorList>
            <consortium name="DOE Joint Genome Institute"/>
            <person name="Kuo A."/>
            <person name="Kohler A."/>
            <person name="Costa M.D."/>
            <person name="Nagy L.G."/>
            <person name="Floudas D."/>
            <person name="Copeland A."/>
            <person name="Barry K.W."/>
            <person name="Cichocki N."/>
            <person name="Veneault-Fourrey C."/>
            <person name="LaButti K."/>
            <person name="Lindquist E.A."/>
            <person name="Lipzen A."/>
            <person name="Lundell T."/>
            <person name="Morin E."/>
            <person name="Murat C."/>
            <person name="Sun H."/>
            <person name="Tunlid A."/>
            <person name="Henrissat B."/>
            <person name="Grigoriev I.V."/>
            <person name="Hibbett D.S."/>
            <person name="Martin F."/>
            <person name="Nordberg H.P."/>
            <person name="Cantor M.N."/>
            <person name="Hua S.X."/>
        </authorList>
    </citation>
    <scope>NUCLEOTIDE SEQUENCE [LARGE SCALE GENOMIC DNA]</scope>
    <source>
        <strain evidence="1 2">Marx 270</strain>
    </source>
</reference>
<proteinExistence type="predicted"/>
<gene>
    <name evidence="1" type="ORF">M404DRAFT_29698</name>
</gene>
<name>A0A0C3ITZ3_PISTI</name>
<evidence type="ECO:0000313" key="2">
    <source>
        <dbReference type="Proteomes" id="UP000054217"/>
    </source>
</evidence>
<dbReference type="AlphaFoldDB" id="A0A0C3ITZ3"/>
<dbReference type="Proteomes" id="UP000054217">
    <property type="component" value="Unassembled WGS sequence"/>
</dbReference>
<reference evidence="2" key="2">
    <citation type="submission" date="2015-01" db="EMBL/GenBank/DDBJ databases">
        <title>Evolutionary Origins and Diversification of the Mycorrhizal Mutualists.</title>
        <authorList>
            <consortium name="DOE Joint Genome Institute"/>
            <consortium name="Mycorrhizal Genomics Consortium"/>
            <person name="Kohler A."/>
            <person name="Kuo A."/>
            <person name="Nagy L.G."/>
            <person name="Floudas D."/>
            <person name="Copeland A."/>
            <person name="Barry K.W."/>
            <person name="Cichocki N."/>
            <person name="Veneault-Fourrey C."/>
            <person name="LaButti K."/>
            <person name="Lindquist E.A."/>
            <person name="Lipzen A."/>
            <person name="Lundell T."/>
            <person name="Morin E."/>
            <person name="Murat C."/>
            <person name="Riley R."/>
            <person name="Ohm R."/>
            <person name="Sun H."/>
            <person name="Tunlid A."/>
            <person name="Henrissat B."/>
            <person name="Grigoriev I.V."/>
            <person name="Hibbett D.S."/>
            <person name="Martin F."/>
        </authorList>
    </citation>
    <scope>NUCLEOTIDE SEQUENCE [LARGE SCALE GENOMIC DNA]</scope>
    <source>
        <strain evidence="2">Marx 270</strain>
    </source>
</reference>
<dbReference type="OrthoDB" id="10570160at2759"/>
<dbReference type="EMBL" id="KN831997">
    <property type="protein sequence ID" value="KIO00323.1"/>
    <property type="molecule type" value="Genomic_DNA"/>
</dbReference>
<accession>A0A0C3ITZ3</accession>
<protein>
    <submittedName>
        <fullName evidence="1">Uncharacterized protein</fullName>
    </submittedName>
</protein>
<dbReference type="InParanoid" id="A0A0C3ITZ3"/>